<dbReference type="CDD" id="cd01166">
    <property type="entry name" value="KdgK"/>
    <property type="match status" value="1"/>
</dbReference>
<evidence type="ECO:0000313" key="9">
    <source>
        <dbReference type="Proteomes" id="UP000237073"/>
    </source>
</evidence>
<dbReference type="InterPro" id="IPR011611">
    <property type="entry name" value="PfkB_dom"/>
</dbReference>
<evidence type="ECO:0000256" key="5">
    <source>
        <dbReference type="ARBA" id="ARBA00022840"/>
    </source>
</evidence>
<evidence type="ECO:0000313" key="8">
    <source>
        <dbReference type="EMBL" id="POP48667.1"/>
    </source>
</evidence>
<dbReference type="Proteomes" id="UP000237073">
    <property type="component" value="Unassembled WGS sequence"/>
</dbReference>
<evidence type="ECO:0000256" key="4">
    <source>
        <dbReference type="ARBA" id="ARBA00022777"/>
    </source>
</evidence>
<dbReference type="InterPro" id="IPR050306">
    <property type="entry name" value="PfkB_Carbo_kinase"/>
</dbReference>
<keyword evidence="9" id="KW-1185">Reference proteome</keyword>
<accession>A0A2P5GQ33</accession>
<dbReference type="EMBL" id="PQGE01000006">
    <property type="protein sequence ID" value="POP45506.1"/>
    <property type="molecule type" value="Genomic_DNA"/>
</dbReference>
<evidence type="ECO:0000256" key="1">
    <source>
        <dbReference type="ARBA" id="ARBA00010688"/>
    </source>
</evidence>
<gene>
    <name evidence="8" type="ORF">CHU32_11120</name>
    <name evidence="7" type="ORF">CHU33_08190</name>
</gene>
<evidence type="ECO:0000313" key="7">
    <source>
        <dbReference type="EMBL" id="POP45506.1"/>
    </source>
</evidence>
<reference evidence="9 10" key="1">
    <citation type="submission" date="2018-01" db="EMBL/GenBank/DDBJ databases">
        <title>Superficieibacter electus gen. nov., sp. nov., an extended-spectrum beta-lactamase possessing member of the Enterobacteriaceae family, isolated from intensive care unit surfaces.</title>
        <authorList>
            <person name="Potter R.F."/>
            <person name="D'Souza A.W."/>
        </authorList>
    </citation>
    <scope>NUCLEOTIDE SEQUENCE [LARGE SCALE GENOMIC DNA]</scope>
    <source>
        <strain evidence="8 10">BP-1</strain>
        <strain evidence="7 9">BP-2</strain>
    </source>
</reference>
<evidence type="ECO:0000256" key="2">
    <source>
        <dbReference type="ARBA" id="ARBA00022679"/>
    </source>
</evidence>
<dbReference type="Proteomes" id="UP000247005">
    <property type="component" value="Unassembled WGS sequence"/>
</dbReference>
<evidence type="ECO:0000313" key="10">
    <source>
        <dbReference type="Proteomes" id="UP000247005"/>
    </source>
</evidence>
<sequence length="339" mass="37172">MSALPGLIARGFRNERVFVTLTICTMGELLVEFLSRDPQQKFTQPGEFVGPFPSGAPAIFAAQVAKLAHRAIIFGCVGSDDFGRLNIERLRHEGVITDGIHIIDNAVTGTAFVSYRTPQERDFVFNIPNSACGVFAAKHIDIELLHQCTHIHIMGSSLFSFRMIDAMRKAITVIKDAGGTVSFDPNIRKEMLNIPEMAQALDYLVEYTDIFLPSESELPFFARYKNQPAEEIISELLHSGVKHVAVKRAQQGASYYRLEKNTLQTLHIPGHKVNSVDPTGAGGCFGATFVSLFLAGFSAQKALQYANASGALAVMQQGPMEGISSISDIENLLRDQPRP</sequence>
<dbReference type="Pfam" id="PF00294">
    <property type="entry name" value="PfkB"/>
    <property type="match status" value="1"/>
</dbReference>
<dbReference type="AlphaFoldDB" id="A0A2P5GQ33"/>
<dbReference type="EMBL" id="PQGD01000008">
    <property type="protein sequence ID" value="POP48667.1"/>
    <property type="molecule type" value="Genomic_DNA"/>
</dbReference>
<proteinExistence type="inferred from homology"/>
<dbReference type="OrthoDB" id="9795789at2"/>
<comment type="similarity">
    <text evidence="1">Belongs to the carbohydrate kinase PfkB family.</text>
</comment>
<dbReference type="InterPro" id="IPR029056">
    <property type="entry name" value="Ribokinase-like"/>
</dbReference>
<keyword evidence="3" id="KW-0547">Nucleotide-binding</keyword>
<evidence type="ECO:0000259" key="6">
    <source>
        <dbReference type="Pfam" id="PF00294"/>
    </source>
</evidence>
<dbReference type="PANTHER" id="PTHR43085:SF1">
    <property type="entry name" value="PSEUDOURIDINE KINASE-RELATED"/>
    <property type="match status" value="1"/>
</dbReference>
<keyword evidence="4 8" id="KW-0418">Kinase</keyword>
<name>A0A2P5GQ33_9ENTR</name>
<protein>
    <submittedName>
        <fullName evidence="8">Sugar kinase</fullName>
    </submittedName>
</protein>
<feature type="domain" description="Carbohydrate kinase PfkB" evidence="6">
    <location>
        <begin position="52"/>
        <end position="322"/>
    </location>
</feature>
<evidence type="ECO:0000256" key="3">
    <source>
        <dbReference type="ARBA" id="ARBA00022741"/>
    </source>
</evidence>
<keyword evidence="2" id="KW-0808">Transferase</keyword>
<dbReference type="PANTHER" id="PTHR43085">
    <property type="entry name" value="HEXOKINASE FAMILY MEMBER"/>
    <property type="match status" value="1"/>
</dbReference>
<dbReference type="GO" id="GO:0016301">
    <property type="term" value="F:kinase activity"/>
    <property type="evidence" value="ECO:0007669"/>
    <property type="project" value="UniProtKB-KW"/>
</dbReference>
<keyword evidence="5" id="KW-0067">ATP-binding</keyword>
<comment type="caution">
    <text evidence="8">The sequence shown here is derived from an EMBL/GenBank/DDBJ whole genome shotgun (WGS) entry which is preliminary data.</text>
</comment>
<dbReference type="Gene3D" id="3.40.1190.20">
    <property type="match status" value="1"/>
</dbReference>
<dbReference type="GO" id="GO:0005524">
    <property type="term" value="F:ATP binding"/>
    <property type="evidence" value="ECO:0007669"/>
    <property type="project" value="UniProtKB-KW"/>
</dbReference>
<dbReference type="SUPFAM" id="SSF53613">
    <property type="entry name" value="Ribokinase-like"/>
    <property type="match status" value="1"/>
</dbReference>
<organism evidence="8 10">
    <name type="scientific">Superficieibacter electus</name>
    <dbReference type="NCBI Taxonomy" id="2022662"/>
    <lineage>
        <taxon>Bacteria</taxon>
        <taxon>Pseudomonadati</taxon>
        <taxon>Pseudomonadota</taxon>
        <taxon>Gammaproteobacteria</taxon>
        <taxon>Enterobacterales</taxon>
        <taxon>Enterobacteriaceae</taxon>
        <taxon>Superficieibacter</taxon>
    </lineage>
</organism>